<dbReference type="eggNOG" id="COG4992">
    <property type="taxonomic scope" value="Bacteria"/>
</dbReference>
<dbReference type="GO" id="GO:0008483">
    <property type="term" value="F:transaminase activity"/>
    <property type="evidence" value="ECO:0007669"/>
    <property type="project" value="UniProtKB-KW"/>
</dbReference>
<dbReference type="Proteomes" id="UP000009149">
    <property type="component" value="Chromosome"/>
</dbReference>
<evidence type="ECO:0000256" key="3">
    <source>
        <dbReference type="ARBA" id="ARBA00022605"/>
    </source>
</evidence>
<dbReference type="InterPro" id="IPR005814">
    <property type="entry name" value="Aminotrans_3"/>
</dbReference>
<sequence>MLIELERMEELESEQLIVEGYKTYIVPSYRKIRLVVDRGEGAYLWDIKGKRYLDFTGGIAVNLLGHAHPSVREALAQQSEKMIHCSNLFYHPQALQLARKIVSHVGPGKVFFSNSGAEANECLFKVARRYGQKTGRFEILSFEHSFHGRTLAGMAATGQPKVKKDFGPLCPGFRTIPKGEPKDFIDSLSDKTVALIVEPIQGESGIHVFSPGYLKEIRRICRDKDILFFIDEIQSGLWRTGRFLAWQSLVEEDSQGQSFLPDGVSLAKGLGGGFPIGASWVAERYSEVLDQGSHGSTFGGSPLACHVALSVLEEIEKKEWGKHILEVGNYLVRSLREFENKPQSLLKEIRGIGGILGLELTLPSYEAVEVLMEKGLLVAPANTNTIRLLPPLNVSFEQAEEARAILEKFLIS</sequence>
<evidence type="ECO:0000256" key="2">
    <source>
        <dbReference type="ARBA" id="ARBA00022576"/>
    </source>
</evidence>
<dbReference type="HOGENOM" id="CLU_016922_10_1_0"/>
<keyword evidence="3" id="KW-0028">Amino-acid biosynthesis</keyword>
<evidence type="ECO:0000256" key="1">
    <source>
        <dbReference type="ARBA" id="ARBA00001933"/>
    </source>
</evidence>
<dbReference type="Pfam" id="PF00202">
    <property type="entry name" value="Aminotran_3"/>
    <property type="match status" value="1"/>
</dbReference>
<dbReference type="GO" id="GO:0042802">
    <property type="term" value="F:identical protein binding"/>
    <property type="evidence" value="ECO:0007669"/>
    <property type="project" value="TreeGrafter"/>
</dbReference>
<proteinExistence type="inferred from homology"/>
<keyword evidence="5 6" id="KW-0663">Pyridoxal phosphate</keyword>
<dbReference type="NCBIfam" id="NF002325">
    <property type="entry name" value="PRK01278.1"/>
    <property type="match status" value="1"/>
</dbReference>
<dbReference type="EMBL" id="CP000975">
    <property type="protein sequence ID" value="ACD84414.1"/>
    <property type="molecule type" value="Genomic_DNA"/>
</dbReference>
<dbReference type="InterPro" id="IPR015421">
    <property type="entry name" value="PyrdxlP-dep_Trfase_major"/>
</dbReference>
<protein>
    <submittedName>
        <fullName evidence="7">Ornithine/acetylornithine aminotransferase</fullName>
    </submittedName>
</protein>
<dbReference type="KEGG" id="min:Minf_2360"/>
<dbReference type="PANTHER" id="PTHR11986:SF79">
    <property type="entry name" value="ACETYLORNITHINE AMINOTRANSFERASE, MITOCHONDRIAL"/>
    <property type="match status" value="1"/>
</dbReference>
<comment type="cofactor">
    <cofactor evidence="1">
        <name>pyridoxal 5'-phosphate</name>
        <dbReference type="ChEBI" id="CHEBI:597326"/>
    </cofactor>
</comment>
<dbReference type="NCBIfam" id="TIGR00707">
    <property type="entry name" value="argD"/>
    <property type="match status" value="1"/>
</dbReference>
<gene>
    <name evidence="7" type="primary">argD</name>
    <name evidence="7" type="ordered locus">Minf_2360</name>
</gene>
<dbReference type="PIRSF" id="PIRSF000521">
    <property type="entry name" value="Transaminase_4ab_Lys_Orn"/>
    <property type="match status" value="1"/>
</dbReference>
<dbReference type="InterPro" id="IPR015424">
    <property type="entry name" value="PyrdxlP-dep_Trfase"/>
</dbReference>
<dbReference type="GO" id="GO:0006526">
    <property type="term" value="P:L-arginine biosynthetic process"/>
    <property type="evidence" value="ECO:0007669"/>
    <property type="project" value="UniProtKB-ARBA"/>
</dbReference>
<dbReference type="InterPro" id="IPR004636">
    <property type="entry name" value="AcOrn/SuccOrn_fam"/>
</dbReference>
<dbReference type="Gene3D" id="3.90.1150.10">
    <property type="entry name" value="Aspartate Aminotransferase, domain 1"/>
    <property type="match status" value="1"/>
</dbReference>
<dbReference type="AlphaFoldDB" id="B3E0T7"/>
<accession>B3E0T7</accession>
<dbReference type="SUPFAM" id="SSF53383">
    <property type="entry name" value="PLP-dependent transferases"/>
    <property type="match status" value="1"/>
</dbReference>
<dbReference type="CDD" id="cd00610">
    <property type="entry name" value="OAT_like"/>
    <property type="match status" value="1"/>
</dbReference>
<organism evidence="7 8">
    <name type="scientific">Methylacidiphilum infernorum (isolate V4)</name>
    <name type="common">Methylokorus infernorum (strain V4)</name>
    <dbReference type="NCBI Taxonomy" id="481448"/>
    <lineage>
        <taxon>Bacteria</taxon>
        <taxon>Pseudomonadati</taxon>
        <taxon>Verrucomicrobiota</taxon>
        <taxon>Methylacidiphilae</taxon>
        <taxon>Methylacidiphilales</taxon>
        <taxon>Methylacidiphilaceae</taxon>
        <taxon>Methylacidiphilum (ex Ratnadevi et al. 2023)</taxon>
    </lineage>
</organism>
<dbReference type="InterPro" id="IPR050103">
    <property type="entry name" value="Class-III_PLP-dep_AT"/>
</dbReference>
<dbReference type="FunFam" id="3.40.640.10:FF:000004">
    <property type="entry name" value="Acetylornithine aminotransferase"/>
    <property type="match status" value="1"/>
</dbReference>
<dbReference type="PANTHER" id="PTHR11986">
    <property type="entry name" value="AMINOTRANSFERASE CLASS III"/>
    <property type="match status" value="1"/>
</dbReference>
<evidence type="ECO:0000313" key="8">
    <source>
        <dbReference type="Proteomes" id="UP000009149"/>
    </source>
</evidence>
<evidence type="ECO:0000256" key="6">
    <source>
        <dbReference type="RuleBase" id="RU003560"/>
    </source>
</evidence>
<dbReference type="STRING" id="481448.Minf_2360"/>
<evidence type="ECO:0000256" key="5">
    <source>
        <dbReference type="ARBA" id="ARBA00022898"/>
    </source>
</evidence>
<evidence type="ECO:0000256" key="4">
    <source>
        <dbReference type="ARBA" id="ARBA00022679"/>
    </source>
</evidence>
<name>B3E0T7_METI4</name>
<dbReference type="Gene3D" id="3.40.640.10">
    <property type="entry name" value="Type I PLP-dependent aspartate aminotransferase-like (Major domain)"/>
    <property type="match status" value="1"/>
</dbReference>
<comment type="similarity">
    <text evidence="6">Belongs to the class-III pyridoxal-phosphate-dependent aminotransferase family.</text>
</comment>
<evidence type="ECO:0000313" key="7">
    <source>
        <dbReference type="EMBL" id="ACD84414.1"/>
    </source>
</evidence>
<dbReference type="InterPro" id="IPR015422">
    <property type="entry name" value="PyrdxlP-dep_Trfase_small"/>
</dbReference>
<keyword evidence="4 7" id="KW-0808">Transferase</keyword>
<dbReference type="GO" id="GO:0030170">
    <property type="term" value="F:pyridoxal phosphate binding"/>
    <property type="evidence" value="ECO:0007669"/>
    <property type="project" value="InterPro"/>
</dbReference>
<keyword evidence="2 7" id="KW-0032">Aminotransferase</keyword>
<reference evidence="7 8" key="1">
    <citation type="journal article" date="2008" name="Biol. Direct">
        <title>Complete genome sequence of the extremely acidophilic methanotroph isolate V4, Methylacidiphilum infernorum, a representative of the bacterial phylum Verrucomicrobia.</title>
        <authorList>
            <person name="Hou S."/>
            <person name="Makarova K.S."/>
            <person name="Saw J.H."/>
            <person name="Senin P."/>
            <person name="Ly B.V."/>
            <person name="Zhou Z."/>
            <person name="Ren Y."/>
            <person name="Wang J."/>
            <person name="Galperin M.Y."/>
            <person name="Omelchenko M.V."/>
            <person name="Wolf Y.I."/>
            <person name="Yutin N."/>
            <person name="Koonin E.V."/>
            <person name="Stott M.B."/>
            <person name="Mountain B.W."/>
            <person name="Crowe M.A."/>
            <person name="Smirnova A.V."/>
            <person name="Dunfield P.F."/>
            <person name="Feng L."/>
            <person name="Wang L."/>
            <person name="Alam M."/>
        </authorList>
    </citation>
    <scope>NUCLEOTIDE SEQUENCE [LARGE SCALE GENOMIC DNA]</scope>
    <source>
        <strain evidence="8">Isolate V4</strain>
    </source>
</reference>